<keyword evidence="7" id="KW-0443">Lipid metabolism</keyword>
<dbReference type="Pfam" id="PF01764">
    <property type="entry name" value="Lipase_3"/>
    <property type="match status" value="1"/>
</dbReference>
<dbReference type="AlphaFoldDB" id="A0A6V2I945"/>
<dbReference type="PANTHER" id="PTHR31403:SF7">
    <property type="entry name" value="PHOSPHOLIPASE A1-IGAMMA3, CHLOROPLASTIC"/>
    <property type="match status" value="1"/>
</dbReference>
<dbReference type="PANTHER" id="PTHR31403">
    <property type="entry name" value="PHOSPHOLIPASE A1-IBETA2, CHLOROPLASTIC"/>
    <property type="match status" value="1"/>
</dbReference>
<dbReference type="GO" id="GO:0016042">
    <property type="term" value="P:lipid catabolic process"/>
    <property type="evidence" value="ECO:0007669"/>
    <property type="project" value="UniProtKB-KW"/>
</dbReference>
<dbReference type="GO" id="GO:0009507">
    <property type="term" value="C:chloroplast"/>
    <property type="evidence" value="ECO:0007669"/>
    <property type="project" value="UniProtKB-SubCell"/>
</dbReference>
<evidence type="ECO:0000313" key="11">
    <source>
        <dbReference type="EMBL" id="CAE4623555.1"/>
    </source>
</evidence>
<evidence type="ECO:0000256" key="8">
    <source>
        <dbReference type="SAM" id="MobiDB-lite"/>
    </source>
</evidence>
<protein>
    <recommendedName>
        <fullName evidence="9">Fungal lipase-type domain-containing protein</fullName>
    </recommendedName>
</protein>
<feature type="region of interest" description="Disordered" evidence="8">
    <location>
        <begin position="1"/>
        <end position="61"/>
    </location>
</feature>
<reference evidence="11" key="1">
    <citation type="submission" date="2021-01" db="EMBL/GenBank/DDBJ databases">
        <authorList>
            <person name="Corre E."/>
            <person name="Pelletier E."/>
            <person name="Niang G."/>
            <person name="Scheremetjew M."/>
            <person name="Finn R."/>
            <person name="Kale V."/>
            <person name="Holt S."/>
            <person name="Cochrane G."/>
            <person name="Meng A."/>
            <person name="Brown T."/>
            <person name="Cohen L."/>
        </authorList>
    </citation>
    <scope>NUCLEOTIDE SEQUENCE</scope>
    <source>
        <strain evidence="11">GSO104</strain>
    </source>
</reference>
<comment type="subcellular location">
    <subcellularLocation>
        <location evidence="1">Plastid</location>
        <location evidence="1">Chloroplast</location>
    </subcellularLocation>
</comment>
<name>A0A6V2I945_9STRA</name>
<dbReference type="EMBL" id="HBNS01029876">
    <property type="protein sequence ID" value="CAE4623550.1"/>
    <property type="molecule type" value="Transcribed_RNA"/>
</dbReference>
<evidence type="ECO:0000256" key="1">
    <source>
        <dbReference type="ARBA" id="ARBA00004229"/>
    </source>
</evidence>
<accession>A0A6V2I945</accession>
<keyword evidence="5" id="KW-0809">Transit peptide</keyword>
<feature type="compositionally biased region" description="Polar residues" evidence="8">
    <location>
        <begin position="1"/>
        <end position="10"/>
    </location>
</feature>
<dbReference type="InterPro" id="IPR029058">
    <property type="entry name" value="AB_hydrolase_fold"/>
</dbReference>
<keyword evidence="3" id="KW-0934">Plastid</keyword>
<organism evidence="11">
    <name type="scientific">Ditylum brightwellii</name>
    <dbReference type="NCBI Taxonomy" id="49249"/>
    <lineage>
        <taxon>Eukaryota</taxon>
        <taxon>Sar</taxon>
        <taxon>Stramenopiles</taxon>
        <taxon>Ochrophyta</taxon>
        <taxon>Bacillariophyta</taxon>
        <taxon>Mediophyceae</taxon>
        <taxon>Lithodesmiophycidae</taxon>
        <taxon>Lithodesmiales</taxon>
        <taxon>Lithodesmiaceae</taxon>
        <taxon>Ditylum</taxon>
    </lineage>
</organism>
<feature type="domain" description="Fungal lipase-type" evidence="9">
    <location>
        <begin position="300"/>
        <end position="504"/>
    </location>
</feature>
<gene>
    <name evidence="10" type="ORF">DBRI00130_LOCUS23490</name>
    <name evidence="11" type="ORF">DBRI00130_LOCUS23493</name>
</gene>
<evidence type="ECO:0000256" key="2">
    <source>
        <dbReference type="ARBA" id="ARBA00022528"/>
    </source>
</evidence>
<keyword evidence="6" id="KW-0442">Lipid degradation</keyword>
<dbReference type="Gene3D" id="3.40.50.1820">
    <property type="entry name" value="alpha/beta hydrolase"/>
    <property type="match status" value="1"/>
</dbReference>
<evidence type="ECO:0000256" key="7">
    <source>
        <dbReference type="ARBA" id="ARBA00023098"/>
    </source>
</evidence>
<proteinExistence type="predicted"/>
<dbReference type="CDD" id="cd00519">
    <property type="entry name" value="Lipase_3"/>
    <property type="match status" value="1"/>
</dbReference>
<evidence type="ECO:0000313" key="10">
    <source>
        <dbReference type="EMBL" id="CAE4623550.1"/>
    </source>
</evidence>
<keyword evidence="2" id="KW-0150">Chloroplast</keyword>
<sequence length="668" mass="75574">MNESAKTTGEAQDDTDSPISDKAEDDASSLTDERAQGNAVPTDEEKAGITPILHSDEEAQDDSILPVHEEAEGDADSLSGNSNETAEDCVVLCDIEKAENDAVSTGDEKVDCAVASGIDERVKSDAVLDEDGVSLTDKEGNEYTPISLLLASMITKEHSGRGSDNQSQRRDMWREISSALEQSVLIAFYAALRRLAREDKLKQPELILDFPVTVLKVIECISINLHAVIGEMGNERYGVFETFLDEREKRLEEIAVRMGRNYASLEDEAQVGVYHFGDEESDRELVYAIFLDSIRKKVTVVFRGTTTALDLKQDLRAIPKAIENPIKGMKGISANVRVHLGFYEYLFANERKKQEQITEDSIRKVDQDKTLSEVERNQLRERLLQQKTQVKRHLEDWETEFGESIESKYDLIMNQAIAILKENPGFKLYITGHSLGGALATLFSANAALHESPYVQKPVTCISFSSPKVGNISFKKTFERMEEDGLIRKVRVLNGLDLIPKTPSLGVFRVLLYVLCPWNVNNEFSHVGIELKLKGTGFIISYDRHDARWLLLADTWRTIKGFIYLFHLIFFLRITKLLYYHTCSEILVRLRNYYEELQKHNIDDLYGRIKKGETGILSRITISKSDRSQKGKNKDAEIKRRKANFIRNSALPTFTAEQRNSSVPEKIE</sequence>
<evidence type="ECO:0000256" key="5">
    <source>
        <dbReference type="ARBA" id="ARBA00022946"/>
    </source>
</evidence>
<evidence type="ECO:0000256" key="6">
    <source>
        <dbReference type="ARBA" id="ARBA00022963"/>
    </source>
</evidence>
<keyword evidence="4" id="KW-0378">Hydrolase</keyword>
<evidence type="ECO:0000256" key="4">
    <source>
        <dbReference type="ARBA" id="ARBA00022801"/>
    </source>
</evidence>
<evidence type="ECO:0000259" key="9">
    <source>
        <dbReference type="Pfam" id="PF01764"/>
    </source>
</evidence>
<dbReference type="SUPFAM" id="SSF53474">
    <property type="entry name" value="alpha/beta-Hydrolases"/>
    <property type="match status" value="1"/>
</dbReference>
<dbReference type="InterPro" id="IPR002921">
    <property type="entry name" value="Fungal_lipase-type"/>
</dbReference>
<dbReference type="EMBL" id="HBNS01029879">
    <property type="protein sequence ID" value="CAE4623555.1"/>
    <property type="molecule type" value="Transcribed_RNA"/>
</dbReference>
<dbReference type="GO" id="GO:0004620">
    <property type="term" value="F:phospholipase activity"/>
    <property type="evidence" value="ECO:0007669"/>
    <property type="project" value="UniProtKB-ARBA"/>
</dbReference>
<evidence type="ECO:0000256" key="3">
    <source>
        <dbReference type="ARBA" id="ARBA00022640"/>
    </source>
</evidence>